<dbReference type="OrthoDB" id="175534at2"/>
<proteinExistence type="predicted"/>
<keyword evidence="1" id="KW-0732">Signal</keyword>
<dbReference type="AlphaFoldDB" id="A0A327NFD8"/>
<protein>
    <recommendedName>
        <fullName evidence="4">DUF4864 domain-containing protein</fullName>
    </recommendedName>
</protein>
<feature type="signal peptide" evidence="1">
    <location>
        <begin position="1"/>
        <end position="22"/>
    </location>
</feature>
<evidence type="ECO:0000313" key="3">
    <source>
        <dbReference type="Proteomes" id="UP000249016"/>
    </source>
</evidence>
<keyword evidence="3" id="KW-1185">Reference proteome</keyword>
<dbReference type="Gene3D" id="1.50.10.100">
    <property type="entry name" value="Chondroitin AC/alginate lyase"/>
    <property type="match status" value="1"/>
</dbReference>
<dbReference type="EMBL" id="QLII01000001">
    <property type="protein sequence ID" value="RAI73503.1"/>
    <property type="molecule type" value="Genomic_DNA"/>
</dbReference>
<gene>
    <name evidence="2" type="ORF">HMF3257_02010</name>
</gene>
<evidence type="ECO:0000256" key="1">
    <source>
        <dbReference type="SAM" id="SignalP"/>
    </source>
</evidence>
<sequence length="149" mass="17022">MRPVDHLLGVVMLLWLSTFAQAQVQLQQLPDHPRLFANAARVIKVKNQTDSVSRQLRAYIQQTAERALTAERIVYPMKGFKFGPMRTVQGRILTLAMHYRLTGDQRFLNRAAKSCCNWLPCPIGRLTTFWTLAKGHWRLVSASIGFILS</sequence>
<evidence type="ECO:0008006" key="4">
    <source>
        <dbReference type="Google" id="ProtNLM"/>
    </source>
</evidence>
<name>A0A327NFD8_9BACT</name>
<organism evidence="2 3">
    <name type="scientific">Spirosoma telluris</name>
    <dbReference type="NCBI Taxonomy" id="2183553"/>
    <lineage>
        <taxon>Bacteria</taxon>
        <taxon>Pseudomonadati</taxon>
        <taxon>Bacteroidota</taxon>
        <taxon>Cytophagia</taxon>
        <taxon>Cytophagales</taxon>
        <taxon>Cytophagaceae</taxon>
        <taxon>Spirosoma</taxon>
    </lineage>
</organism>
<reference evidence="2 3" key="1">
    <citation type="submission" date="2018-06" db="EMBL/GenBank/DDBJ databases">
        <title>Spirosoma sp. HMF3257 Genome sequencing and assembly.</title>
        <authorList>
            <person name="Kang H."/>
            <person name="Cha I."/>
            <person name="Kim H."/>
            <person name="Kang J."/>
            <person name="Joh K."/>
        </authorList>
    </citation>
    <scope>NUCLEOTIDE SEQUENCE [LARGE SCALE GENOMIC DNA]</scope>
    <source>
        <strain evidence="2 3">HMF3257</strain>
    </source>
</reference>
<accession>A0A327NFD8</accession>
<dbReference type="Proteomes" id="UP000249016">
    <property type="component" value="Unassembled WGS sequence"/>
</dbReference>
<feature type="chain" id="PRO_5016249426" description="DUF4864 domain-containing protein" evidence="1">
    <location>
        <begin position="23"/>
        <end position="149"/>
    </location>
</feature>
<evidence type="ECO:0000313" key="2">
    <source>
        <dbReference type="EMBL" id="RAI73503.1"/>
    </source>
</evidence>
<dbReference type="InterPro" id="IPR008929">
    <property type="entry name" value="Chondroitin_lyas"/>
</dbReference>
<dbReference type="RefSeq" id="WP_111340382.1">
    <property type="nucleotide sequence ID" value="NZ_QLII01000001.1"/>
</dbReference>
<comment type="caution">
    <text evidence="2">The sequence shown here is derived from an EMBL/GenBank/DDBJ whole genome shotgun (WGS) entry which is preliminary data.</text>
</comment>